<dbReference type="OrthoDB" id="5289726at2"/>
<dbReference type="AlphaFoldDB" id="A0A4Q0P1D6"/>
<keyword evidence="5" id="KW-1185">Reference proteome</keyword>
<dbReference type="InterPro" id="IPR017804">
    <property type="entry name" value="MeTrfase_EgtD-like"/>
</dbReference>
<dbReference type="InterPro" id="IPR051128">
    <property type="entry name" value="EgtD_Methyltrsf_superfamily"/>
</dbReference>
<evidence type="ECO:0000256" key="1">
    <source>
        <dbReference type="ARBA" id="ARBA00022603"/>
    </source>
</evidence>
<dbReference type="EMBL" id="QOVI01000001">
    <property type="protein sequence ID" value="RXG18446.1"/>
    <property type="molecule type" value="Genomic_DNA"/>
</dbReference>
<dbReference type="InterPro" id="IPR029063">
    <property type="entry name" value="SAM-dependent_MTases_sf"/>
</dbReference>
<dbReference type="InterPro" id="IPR035094">
    <property type="entry name" value="EgtD"/>
</dbReference>
<dbReference type="InterPro" id="IPR019257">
    <property type="entry name" value="MeTrfase_dom"/>
</dbReference>
<comment type="caution">
    <text evidence="4">The sequence shown here is derived from an EMBL/GenBank/DDBJ whole genome shotgun (WGS) entry which is preliminary data.</text>
</comment>
<keyword evidence="1 4" id="KW-0489">Methyltransferase</keyword>
<dbReference type="GO" id="GO:0008168">
    <property type="term" value="F:methyltransferase activity"/>
    <property type="evidence" value="ECO:0007669"/>
    <property type="project" value="UniProtKB-KW"/>
</dbReference>
<evidence type="ECO:0000256" key="2">
    <source>
        <dbReference type="ARBA" id="ARBA00022679"/>
    </source>
</evidence>
<dbReference type="SUPFAM" id="SSF53335">
    <property type="entry name" value="S-adenosyl-L-methionine-dependent methyltransferases"/>
    <property type="match status" value="1"/>
</dbReference>
<gene>
    <name evidence="4" type="ORF">DSM04_101643</name>
</gene>
<dbReference type="PANTHER" id="PTHR43397:SF1">
    <property type="entry name" value="ERGOTHIONEINE BIOSYNTHESIS PROTEIN 1"/>
    <property type="match status" value="1"/>
</dbReference>
<organism evidence="4 5">
    <name type="scientific">Leeuwenhoekiella aestuarii</name>
    <dbReference type="NCBI Taxonomy" id="2249426"/>
    <lineage>
        <taxon>Bacteria</taxon>
        <taxon>Pseudomonadati</taxon>
        <taxon>Bacteroidota</taxon>
        <taxon>Flavobacteriia</taxon>
        <taxon>Flavobacteriales</taxon>
        <taxon>Flavobacteriaceae</taxon>
        <taxon>Leeuwenhoekiella</taxon>
    </lineage>
</organism>
<sequence>MKTEQQTQFKTAFEQEVYEGLTAFPKKISSKWFYDKRGDKLFQQIMALPEYYLTGCEYDIIDTHKEEITNLFQEQAGFNLVELGAGDGKKTKILLEEFATKKINFTYKPIDISQNMLDELKDAINQKWPKIDIKPEQGTYFEVLKNLGNRDTDRKMVIMVLGSNIGNLTHPQAVDFLINIRKSMRNGDLLFMGLDQKKDPELILSAYNDSQGITEAFNKNLLHRINEELESDFNTDKFKHWPVYDPETGTAKSFLVSTQDQKVTIKKLNLEINFTAWESIHTEISQKYDDDIVEWLANEAGLETLTQYSDNRNRFTDYVFKVK</sequence>
<dbReference type="Proteomes" id="UP000289821">
    <property type="component" value="Unassembled WGS sequence"/>
</dbReference>
<proteinExistence type="predicted"/>
<accession>A0A4Q0P1D6</accession>
<dbReference type="Pfam" id="PF10017">
    <property type="entry name" value="Methyltransf_33"/>
    <property type="match status" value="1"/>
</dbReference>
<keyword evidence="2 4" id="KW-0808">Transferase</keyword>
<feature type="domain" description="Histidine-specific methyltransferase SAM-dependent" evidence="3">
    <location>
        <begin position="13"/>
        <end position="321"/>
    </location>
</feature>
<evidence type="ECO:0000313" key="4">
    <source>
        <dbReference type="EMBL" id="RXG18446.1"/>
    </source>
</evidence>
<dbReference type="RefSeq" id="WP_128759988.1">
    <property type="nucleotide sequence ID" value="NZ_QOVI01000001.1"/>
</dbReference>
<name>A0A4Q0P1D6_9FLAO</name>
<evidence type="ECO:0000313" key="5">
    <source>
        <dbReference type="Proteomes" id="UP000289821"/>
    </source>
</evidence>
<dbReference type="NCBIfam" id="TIGR03438">
    <property type="entry name" value="egtD_ergothio"/>
    <property type="match status" value="1"/>
</dbReference>
<dbReference type="GO" id="GO:0032259">
    <property type="term" value="P:methylation"/>
    <property type="evidence" value="ECO:0007669"/>
    <property type="project" value="UniProtKB-KW"/>
</dbReference>
<dbReference type="PIRSF" id="PIRSF018005">
    <property type="entry name" value="UCP018005"/>
    <property type="match status" value="1"/>
</dbReference>
<dbReference type="PANTHER" id="PTHR43397">
    <property type="entry name" value="ERGOTHIONEINE BIOSYNTHESIS PROTEIN 1"/>
    <property type="match status" value="1"/>
</dbReference>
<reference evidence="4 5" key="1">
    <citation type="submission" date="2018-07" db="EMBL/GenBank/DDBJ databases">
        <title>Leeuwenhoekiella genomics.</title>
        <authorList>
            <person name="Tahon G."/>
            <person name="Willems A."/>
        </authorList>
    </citation>
    <scope>NUCLEOTIDE SEQUENCE [LARGE SCALE GENOMIC DNA]</scope>
    <source>
        <strain evidence="4 5">R-50232</strain>
    </source>
</reference>
<protein>
    <submittedName>
        <fullName evidence="4">Dimethylhistidine N-methyltransferase</fullName>
    </submittedName>
</protein>
<evidence type="ECO:0000259" key="3">
    <source>
        <dbReference type="Pfam" id="PF10017"/>
    </source>
</evidence>
<dbReference type="Gene3D" id="3.40.50.150">
    <property type="entry name" value="Vaccinia Virus protein VP39"/>
    <property type="match status" value="1"/>
</dbReference>